<evidence type="ECO:0000256" key="3">
    <source>
        <dbReference type="ARBA" id="ARBA00022475"/>
    </source>
</evidence>
<sequence>MKHGMCLLLLTVSVAVIWSTTTVSSQSDCTNVLISMAPYCLGYFTGNSILSQQCCNQLANVVKSSPECLCEVVKGGSSQVGINVNQTQALALPKACNVQTPLASRCNAKNRLCFGGITFYQIHIVADMGRDHGPGTDPIVDVDTSSQAGTRANPPRAGRPAPNPPAQVYRRKAPQKKEKSPAEKATLEAEIEEMIEEDLRAETEDEEETPAPNQAKEEEESVTNHQKADFSATL</sequence>
<keyword evidence="5 11" id="KW-0732">Signal</keyword>
<dbReference type="CDD" id="cd00010">
    <property type="entry name" value="AAI_LTSS"/>
    <property type="match status" value="1"/>
</dbReference>
<keyword evidence="3" id="KW-1003">Cell membrane</keyword>
<feature type="domain" description="Bifunctional inhibitor/plant lipid transfer protein/seed storage helical" evidence="12">
    <location>
        <begin position="29"/>
        <end position="106"/>
    </location>
</feature>
<feature type="region of interest" description="Disordered" evidence="10">
    <location>
        <begin position="134"/>
        <end position="234"/>
    </location>
</feature>
<evidence type="ECO:0000256" key="10">
    <source>
        <dbReference type="SAM" id="MobiDB-lite"/>
    </source>
</evidence>
<keyword evidence="6" id="KW-0472">Membrane</keyword>
<evidence type="ECO:0000256" key="5">
    <source>
        <dbReference type="ARBA" id="ARBA00022729"/>
    </source>
</evidence>
<proteinExistence type="inferred from homology"/>
<comment type="caution">
    <text evidence="13">The sequence shown here is derived from an EMBL/GenBank/DDBJ whole genome shotgun (WGS) entry which is preliminary data.</text>
</comment>
<dbReference type="EMBL" id="QGKX02000095">
    <property type="protein sequence ID" value="KAF3571842.1"/>
    <property type="molecule type" value="Genomic_DNA"/>
</dbReference>
<evidence type="ECO:0000256" key="9">
    <source>
        <dbReference type="ARBA" id="ARBA00023288"/>
    </source>
</evidence>
<gene>
    <name evidence="13" type="ORF">F2Q69_00059889</name>
</gene>
<evidence type="ECO:0000313" key="13">
    <source>
        <dbReference type="EMBL" id="KAF3571842.1"/>
    </source>
</evidence>
<keyword evidence="9" id="KW-0449">Lipoprotein</keyword>
<evidence type="ECO:0000313" key="14">
    <source>
        <dbReference type="Proteomes" id="UP000712600"/>
    </source>
</evidence>
<name>A0A8S9RH90_BRACR</name>
<dbReference type="SUPFAM" id="SSF47699">
    <property type="entry name" value="Bifunctional inhibitor/lipid-transfer protein/seed storage 2S albumin"/>
    <property type="match status" value="1"/>
</dbReference>
<dbReference type="InterPro" id="IPR016140">
    <property type="entry name" value="Bifunc_inhib/LTP/seed_store"/>
</dbReference>
<feature type="compositionally biased region" description="Basic and acidic residues" evidence="10">
    <location>
        <begin position="175"/>
        <end position="187"/>
    </location>
</feature>
<keyword evidence="4" id="KW-0336">GPI-anchor</keyword>
<feature type="compositionally biased region" description="Low complexity" evidence="10">
    <location>
        <begin position="148"/>
        <end position="160"/>
    </location>
</feature>
<feature type="signal peptide" evidence="11">
    <location>
        <begin position="1"/>
        <end position="25"/>
    </location>
</feature>
<accession>A0A8S9RH90</accession>
<dbReference type="AlphaFoldDB" id="A0A8S9RH90"/>
<dbReference type="Proteomes" id="UP000712600">
    <property type="component" value="Unassembled WGS sequence"/>
</dbReference>
<organism evidence="13 14">
    <name type="scientific">Brassica cretica</name>
    <name type="common">Mustard</name>
    <dbReference type="NCBI Taxonomy" id="69181"/>
    <lineage>
        <taxon>Eukaryota</taxon>
        <taxon>Viridiplantae</taxon>
        <taxon>Streptophyta</taxon>
        <taxon>Embryophyta</taxon>
        <taxon>Tracheophyta</taxon>
        <taxon>Spermatophyta</taxon>
        <taxon>Magnoliopsida</taxon>
        <taxon>eudicotyledons</taxon>
        <taxon>Gunneridae</taxon>
        <taxon>Pentapetalae</taxon>
        <taxon>rosids</taxon>
        <taxon>malvids</taxon>
        <taxon>Brassicales</taxon>
        <taxon>Brassicaceae</taxon>
        <taxon>Brassiceae</taxon>
        <taxon>Brassica</taxon>
    </lineage>
</organism>
<evidence type="ECO:0000256" key="7">
    <source>
        <dbReference type="ARBA" id="ARBA00023157"/>
    </source>
</evidence>
<keyword evidence="8" id="KW-0325">Glycoprotein</keyword>
<dbReference type="GO" id="GO:0005886">
    <property type="term" value="C:plasma membrane"/>
    <property type="evidence" value="ECO:0007669"/>
    <property type="project" value="UniProtKB-SubCell"/>
</dbReference>
<comment type="subcellular location">
    <subcellularLocation>
        <location evidence="1">Cell membrane</location>
        <topology evidence="1">Lipid-anchor</topology>
        <topology evidence="1">GPI-anchor</topology>
    </subcellularLocation>
</comment>
<evidence type="ECO:0000256" key="8">
    <source>
        <dbReference type="ARBA" id="ARBA00023180"/>
    </source>
</evidence>
<keyword evidence="7" id="KW-1015">Disulfide bond</keyword>
<protein>
    <recommendedName>
        <fullName evidence="12">Bifunctional inhibitor/plant lipid transfer protein/seed storage helical domain-containing protein</fullName>
    </recommendedName>
</protein>
<evidence type="ECO:0000256" key="4">
    <source>
        <dbReference type="ARBA" id="ARBA00022622"/>
    </source>
</evidence>
<dbReference type="PANTHER" id="PTHR33044">
    <property type="entry name" value="BIFUNCTIONAL INHIBITOR/LIPID-TRANSFER PROTEIN/SEED STORAGE 2S ALBUMIN SUPERFAMILY PROTEIN-RELATED"/>
    <property type="match status" value="1"/>
</dbReference>
<evidence type="ECO:0000256" key="11">
    <source>
        <dbReference type="SAM" id="SignalP"/>
    </source>
</evidence>
<dbReference type="Gene3D" id="1.10.110.10">
    <property type="entry name" value="Plant lipid-transfer and hydrophobic proteins"/>
    <property type="match status" value="1"/>
</dbReference>
<dbReference type="GO" id="GO:0098552">
    <property type="term" value="C:side of membrane"/>
    <property type="evidence" value="ECO:0007669"/>
    <property type="project" value="UniProtKB-KW"/>
</dbReference>
<dbReference type="InterPro" id="IPR043325">
    <property type="entry name" value="LTSS"/>
</dbReference>
<reference evidence="13" key="1">
    <citation type="submission" date="2019-12" db="EMBL/GenBank/DDBJ databases">
        <title>Genome sequencing and annotation of Brassica cretica.</title>
        <authorList>
            <person name="Studholme D.J."/>
            <person name="Sarris P."/>
        </authorList>
    </citation>
    <scope>NUCLEOTIDE SEQUENCE</scope>
    <source>
        <strain evidence="13">PFS-109/04</strain>
        <tissue evidence="13">Leaf</tissue>
    </source>
</reference>
<dbReference type="SMART" id="SM00499">
    <property type="entry name" value="AAI"/>
    <property type="match status" value="1"/>
</dbReference>
<comment type="similarity">
    <text evidence="2">Belongs to the plant LTP family.</text>
</comment>
<evidence type="ECO:0000256" key="1">
    <source>
        <dbReference type="ARBA" id="ARBA00004609"/>
    </source>
</evidence>
<evidence type="ECO:0000256" key="6">
    <source>
        <dbReference type="ARBA" id="ARBA00023136"/>
    </source>
</evidence>
<dbReference type="Pfam" id="PF14368">
    <property type="entry name" value="LTP_2"/>
    <property type="match status" value="1"/>
</dbReference>
<dbReference type="InterPro" id="IPR036312">
    <property type="entry name" value="Bifun_inhib/LTP/seed_sf"/>
</dbReference>
<feature type="chain" id="PRO_5035944438" description="Bifunctional inhibitor/plant lipid transfer protein/seed storage helical domain-containing protein" evidence="11">
    <location>
        <begin position="26"/>
        <end position="234"/>
    </location>
</feature>
<evidence type="ECO:0000259" key="12">
    <source>
        <dbReference type="SMART" id="SM00499"/>
    </source>
</evidence>
<evidence type="ECO:0000256" key="2">
    <source>
        <dbReference type="ARBA" id="ARBA00009748"/>
    </source>
</evidence>